<accession>A0A5P2HG35</accession>
<dbReference type="Proteomes" id="UP000322822">
    <property type="component" value="Chromosome 2"/>
</dbReference>
<dbReference type="InterPro" id="IPR001387">
    <property type="entry name" value="Cro/C1-type_HTH"/>
</dbReference>
<dbReference type="EMBL" id="CP044067">
    <property type="protein sequence ID" value="QET06493.1"/>
    <property type="molecule type" value="Genomic_DNA"/>
</dbReference>
<dbReference type="InterPro" id="IPR010982">
    <property type="entry name" value="Lambda_DNA-bd_dom_sf"/>
</dbReference>
<dbReference type="CDD" id="cd02209">
    <property type="entry name" value="cupin_XRE_C"/>
    <property type="match status" value="1"/>
</dbReference>
<feature type="domain" description="HTH cro/C1-type" evidence="2">
    <location>
        <begin position="28"/>
        <end position="82"/>
    </location>
</feature>
<reference evidence="3 4" key="1">
    <citation type="submission" date="2019-09" db="EMBL/GenBank/DDBJ databases">
        <title>FDA dAtabase for Regulatory Grade micrObial Sequences (FDA-ARGOS): Supporting development and validation of Infectious Disease Dx tests.</title>
        <authorList>
            <person name="Sciortino C."/>
            <person name="Tallon L."/>
            <person name="Sadzewicz L."/>
            <person name="Vavikolanu K."/>
            <person name="Mehta A."/>
            <person name="Aluvathingal J."/>
            <person name="Nadendla S."/>
            <person name="Nandy P."/>
            <person name="Geyer C."/>
            <person name="Yan Y."/>
            <person name="Sichtig H."/>
        </authorList>
    </citation>
    <scope>NUCLEOTIDE SEQUENCE [LARGE SCALE GENOMIC DNA]</scope>
    <source>
        <strain evidence="3 4">FDAARGOS_664</strain>
    </source>
</reference>
<dbReference type="InterPro" id="IPR050807">
    <property type="entry name" value="TransReg_Diox_bact_type"/>
</dbReference>
<evidence type="ECO:0000259" key="2">
    <source>
        <dbReference type="PROSITE" id="PS50943"/>
    </source>
</evidence>
<dbReference type="CDD" id="cd00093">
    <property type="entry name" value="HTH_XRE"/>
    <property type="match status" value="1"/>
</dbReference>
<sequence>MTSKQDSSATRSATSSAASSAANIAERLAELRKLNGLTLEELATRASLTKSYLSKLERGLSSPTIATVLKLAEALGVTVDQLIAKPDRANEILHVTPADRVPFSPSAERDGYLYEAIATARADKTMNPFIMSPPFTINEKQPLASHAGEELIFVVQGEMEVLFEHRTVRMKAGDSLYFNASIPHRSRSVGKKQAQALVVVGDRKKDPIGLK</sequence>
<dbReference type="Gene3D" id="1.10.260.40">
    <property type="entry name" value="lambda repressor-like DNA-binding domains"/>
    <property type="match status" value="1"/>
</dbReference>
<dbReference type="InterPro" id="IPR011051">
    <property type="entry name" value="RmlC_Cupin_sf"/>
</dbReference>
<evidence type="ECO:0000256" key="1">
    <source>
        <dbReference type="ARBA" id="ARBA00023125"/>
    </source>
</evidence>
<dbReference type="SUPFAM" id="SSF47413">
    <property type="entry name" value="lambda repressor-like DNA-binding domains"/>
    <property type="match status" value="1"/>
</dbReference>
<dbReference type="Pfam" id="PF01381">
    <property type="entry name" value="HTH_3"/>
    <property type="match status" value="1"/>
</dbReference>
<dbReference type="InterPro" id="IPR014710">
    <property type="entry name" value="RmlC-like_jellyroll"/>
</dbReference>
<dbReference type="PANTHER" id="PTHR46797">
    <property type="entry name" value="HTH-TYPE TRANSCRIPTIONAL REGULATOR"/>
    <property type="match status" value="1"/>
</dbReference>
<evidence type="ECO:0000313" key="4">
    <source>
        <dbReference type="Proteomes" id="UP000322822"/>
    </source>
</evidence>
<dbReference type="Pfam" id="PF07883">
    <property type="entry name" value="Cupin_2"/>
    <property type="match status" value="1"/>
</dbReference>
<dbReference type="SMART" id="SM00530">
    <property type="entry name" value="HTH_XRE"/>
    <property type="match status" value="1"/>
</dbReference>
<dbReference type="InterPro" id="IPR013096">
    <property type="entry name" value="Cupin_2"/>
</dbReference>
<evidence type="ECO:0000313" key="3">
    <source>
        <dbReference type="EMBL" id="QET06493.1"/>
    </source>
</evidence>
<dbReference type="GO" id="GO:0003700">
    <property type="term" value="F:DNA-binding transcription factor activity"/>
    <property type="evidence" value="ECO:0007669"/>
    <property type="project" value="TreeGrafter"/>
</dbReference>
<dbReference type="AlphaFoldDB" id="A0A5P2HG35"/>
<dbReference type="PROSITE" id="PS50943">
    <property type="entry name" value="HTH_CROC1"/>
    <property type="match status" value="1"/>
</dbReference>
<dbReference type="RefSeq" id="WP_150377210.1">
    <property type="nucleotide sequence ID" value="NZ_CP044067.1"/>
</dbReference>
<organism evidence="3 4">
    <name type="scientific">Cupriavidus pauculus</name>
    <dbReference type="NCBI Taxonomy" id="82633"/>
    <lineage>
        <taxon>Bacteria</taxon>
        <taxon>Pseudomonadati</taxon>
        <taxon>Pseudomonadota</taxon>
        <taxon>Betaproteobacteria</taxon>
        <taxon>Burkholderiales</taxon>
        <taxon>Burkholderiaceae</taxon>
        <taxon>Cupriavidus</taxon>
    </lineage>
</organism>
<name>A0A5P2HG35_9BURK</name>
<dbReference type="GO" id="GO:0005829">
    <property type="term" value="C:cytosol"/>
    <property type="evidence" value="ECO:0007669"/>
    <property type="project" value="TreeGrafter"/>
</dbReference>
<dbReference type="Gene3D" id="2.60.120.10">
    <property type="entry name" value="Jelly Rolls"/>
    <property type="match status" value="1"/>
</dbReference>
<keyword evidence="1" id="KW-0238">DNA-binding</keyword>
<dbReference type="OrthoDB" id="9805356at2"/>
<dbReference type="GO" id="GO:0003677">
    <property type="term" value="F:DNA binding"/>
    <property type="evidence" value="ECO:0007669"/>
    <property type="project" value="UniProtKB-KW"/>
</dbReference>
<proteinExistence type="predicted"/>
<dbReference type="SUPFAM" id="SSF51182">
    <property type="entry name" value="RmlC-like cupins"/>
    <property type="match status" value="1"/>
</dbReference>
<protein>
    <submittedName>
        <fullName evidence="3">Helix-turn-helix domain-containing protein</fullName>
    </submittedName>
</protein>
<gene>
    <name evidence="3" type="ORF">FOB72_31920</name>
</gene>
<dbReference type="PANTHER" id="PTHR46797:SF1">
    <property type="entry name" value="METHYLPHOSPHONATE SYNTHASE"/>
    <property type="match status" value="1"/>
</dbReference>